<evidence type="ECO:0000256" key="1">
    <source>
        <dbReference type="SAM" id="MobiDB-lite"/>
    </source>
</evidence>
<accession>A0AA41KLK5</accession>
<reference evidence="3" key="1">
    <citation type="submission" date="2021-06" db="EMBL/GenBank/DDBJ databases">
        <title>New haloarchaea isolates fom saline soil.</title>
        <authorList>
            <person name="Duran-Viseras A."/>
            <person name="Sanchez-Porro C.S."/>
            <person name="Ventosa A."/>
        </authorList>
    </citation>
    <scope>NUCLEOTIDE SEQUENCE</scope>
    <source>
        <strain evidence="3">JCM 18369</strain>
    </source>
</reference>
<dbReference type="AlphaFoldDB" id="A0AA41KLK5"/>
<name>A0AA41KLK5_9EURY</name>
<evidence type="ECO:0000256" key="2">
    <source>
        <dbReference type="SAM" id="Phobius"/>
    </source>
</evidence>
<keyword evidence="4" id="KW-1185">Reference proteome</keyword>
<comment type="caution">
    <text evidence="3">The sequence shown here is derived from an EMBL/GenBank/DDBJ whole genome shotgun (WGS) entry which is preliminary data.</text>
</comment>
<feature type="region of interest" description="Disordered" evidence="1">
    <location>
        <begin position="26"/>
        <end position="51"/>
    </location>
</feature>
<keyword evidence="2" id="KW-0812">Transmembrane</keyword>
<feature type="compositionally biased region" description="Basic and acidic residues" evidence="1">
    <location>
        <begin position="26"/>
        <end position="39"/>
    </location>
</feature>
<organism evidence="3 4">
    <name type="scientific">Haloarcula salina</name>
    <dbReference type="NCBI Taxonomy" id="1429914"/>
    <lineage>
        <taxon>Archaea</taxon>
        <taxon>Methanobacteriati</taxon>
        <taxon>Methanobacteriota</taxon>
        <taxon>Stenosarchaea group</taxon>
        <taxon>Halobacteria</taxon>
        <taxon>Halobacteriales</taxon>
        <taxon>Haloarculaceae</taxon>
        <taxon>Haloarcula</taxon>
    </lineage>
</organism>
<dbReference type="Proteomes" id="UP001166304">
    <property type="component" value="Unassembled WGS sequence"/>
</dbReference>
<keyword evidence="2" id="KW-1133">Transmembrane helix</keyword>
<dbReference type="EMBL" id="JAHQXE010000004">
    <property type="protein sequence ID" value="MBV0902994.1"/>
    <property type="molecule type" value="Genomic_DNA"/>
</dbReference>
<keyword evidence="2" id="KW-0472">Membrane</keyword>
<gene>
    <name evidence="3" type="ORF">KTS37_14460</name>
</gene>
<protein>
    <submittedName>
        <fullName evidence="3">Halocyanin</fullName>
    </submittedName>
</protein>
<proteinExistence type="predicted"/>
<sequence length="104" mass="11063">MLATAAGLGLSAAALAGVYLFSWRDRPEPSFRPERRSDDASPGSHAGPMYEADVPPAELEAVDHDAFDPTGTATLLAGYFAVIALLWLFMYFVEFLGNGPTVVG</sequence>
<evidence type="ECO:0000313" key="3">
    <source>
        <dbReference type="EMBL" id="MBV0902994.1"/>
    </source>
</evidence>
<feature type="transmembrane region" description="Helical" evidence="2">
    <location>
        <begin position="73"/>
        <end position="93"/>
    </location>
</feature>
<evidence type="ECO:0000313" key="4">
    <source>
        <dbReference type="Proteomes" id="UP001166304"/>
    </source>
</evidence>